<protein>
    <submittedName>
        <fullName evidence="2">Jg9480 protein</fullName>
    </submittedName>
</protein>
<organism evidence="2 3">
    <name type="scientific">Pararge aegeria aegeria</name>
    <dbReference type="NCBI Taxonomy" id="348720"/>
    <lineage>
        <taxon>Eukaryota</taxon>
        <taxon>Metazoa</taxon>
        <taxon>Ecdysozoa</taxon>
        <taxon>Arthropoda</taxon>
        <taxon>Hexapoda</taxon>
        <taxon>Insecta</taxon>
        <taxon>Pterygota</taxon>
        <taxon>Neoptera</taxon>
        <taxon>Endopterygota</taxon>
        <taxon>Lepidoptera</taxon>
        <taxon>Glossata</taxon>
        <taxon>Ditrysia</taxon>
        <taxon>Papilionoidea</taxon>
        <taxon>Nymphalidae</taxon>
        <taxon>Satyrinae</taxon>
        <taxon>Satyrini</taxon>
        <taxon>Parargina</taxon>
        <taxon>Pararge</taxon>
    </lineage>
</organism>
<evidence type="ECO:0000313" key="2">
    <source>
        <dbReference type="EMBL" id="CAH2236986.1"/>
    </source>
</evidence>
<feature type="region of interest" description="Disordered" evidence="1">
    <location>
        <begin position="126"/>
        <end position="198"/>
    </location>
</feature>
<reference evidence="2" key="1">
    <citation type="submission" date="2022-03" db="EMBL/GenBank/DDBJ databases">
        <authorList>
            <person name="Lindestad O."/>
        </authorList>
    </citation>
    <scope>NUCLEOTIDE SEQUENCE</scope>
</reference>
<evidence type="ECO:0000313" key="3">
    <source>
        <dbReference type="Proteomes" id="UP000838756"/>
    </source>
</evidence>
<feature type="compositionally biased region" description="Low complexity" evidence="1">
    <location>
        <begin position="155"/>
        <end position="173"/>
    </location>
</feature>
<dbReference type="Proteomes" id="UP000838756">
    <property type="component" value="Unassembled WGS sequence"/>
</dbReference>
<proteinExistence type="predicted"/>
<name>A0A8S4RID8_9NEOP</name>
<dbReference type="AlphaFoldDB" id="A0A8S4RID8"/>
<sequence>MLFNLTNTSYSLTLIIRWDDRSDTSGKRPGKDITHKLYSVSEGLSAGVAGESEGQPAHLTRSASVDAVHEGARGRLRSVAWRAKSTSQKAHGGSPVPQAVTVRAKRDTARATAAADTNVVRELTAAGAAPKSTATHRFFPPQPRGKVRGGAHCSGAGSVTRAAAPARAGAANRAHLRLPHRTALPLTGRRANDDAPHN</sequence>
<accession>A0A8S4RID8</accession>
<dbReference type="OrthoDB" id="425611at2759"/>
<dbReference type="EMBL" id="CAKXAJ010025241">
    <property type="protein sequence ID" value="CAH2236986.1"/>
    <property type="molecule type" value="Genomic_DNA"/>
</dbReference>
<gene>
    <name evidence="2" type="primary">jg9480</name>
    <name evidence="2" type="ORF">PAEG_LOCUS14303</name>
</gene>
<keyword evidence="3" id="KW-1185">Reference proteome</keyword>
<comment type="caution">
    <text evidence="2">The sequence shown here is derived from an EMBL/GenBank/DDBJ whole genome shotgun (WGS) entry which is preliminary data.</text>
</comment>
<evidence type="ECO:0000256" key="1">
    <source>
        <dbReference type="SAM" id="MobiDB-lite"/>
    </source>
</evidence>